<protein>
    <submittedName>
        <fullName evidence="3">CRISPR-associated protein, Cmr1 family</fullName>
    </submittedName>
</protein>
<gene>
    <name evidence="3" type="ordered locus">Fleli_3416</name>
</gene>
<dbReference type="HOGENOM" id="CLU_050338_1_0_10"/>
<dbReference type="PATRIC" id="fig|880071.3.peg.3420"/>
<dbReference type="STRING" id="880071.Fleli_3416"/>
<organism evidence="3 4">
    <name type="scientific">Bernardetia litoralis (strain ATCC 23117 / DSM 6794 / NBRC 15988 / NCIMB 1366 / Fx l1 / Sio-4)</name>
    <name type="common">Flexibacter litoralis</name>
    <dbReference type="NCBI Taxonomy" id="880071"/>
    <lineage>
        <taxon>Bacteria</taxon>
        <taxon>Pseudomonadati</taxon>
        <taxon>Bacteroidota</taxon>
        <taxon>Cytophagia</taxon>
        <taxon>Cytophagales</taxon>
        <taxon>Bernardetiaceae</taxon>
        <taxon>Bernardetia</taxon>
    </lineage>
</organism>
<keyword evidence="1" id="KW-0051">Antiviral defense</keyword>
<dbReference type="GO" id="GO:0051607">
    <property type="term" value="P:defense response to virus"/>
    <property type="evidence" value="ECO:0007669"/>
    <property type="project" value="UniProtKB-KW"/>
</dbReference>
<name>I4AP52_BERLS</name>
<evidence type="ECO:0000313" key="3">
    <source>
        <dbReference type="EMBL" id="AFM05737.1"/>
    </source>
</evidence>
<dbReference type="RefSeq" id="WP_014799163.1">
    <property type="nucleotide sequence ID" value="NC_018018.1"/>
</dbReference>
<keyword evidence="4" id="KW-1185">Reference proteome</keyword>
<reference evidence="4" key="1">
    <citation type="submission" date="2012-06" db="EMBL/GenBank/DDBJ databases">
        <title>The complete genome of Flexibacter litoralis DSM 6794.</title>
        <authorList>
            <person name="Lucas S."/>
            <person name="Copeland A."/>
            <person name="Lapidus A."/>
            <person name="Glavina del Rio T."/>
            <person name="Dalin E."/>
            <person name="Tice H."/>
            <person name="Bruce D."/>
            <person name="Goodwin L."/>
            <person name="Pitluck S."/>
            <person name="Peters L."/>
            <person name="Ovchinnikova G."/>
            <person name="Lu M."/>
            <person name="Kyrpides N."/>
            <person name="Mavromatis K."/>
            <person name="Ivanova N."/>
            <person name="Brettin T."/>
            <person name="Detter J.C."/>
            <person name="Han C."/>
            <person name="Larimer F."/>
            <person name="Land M."/>
            <person name="Hauser L."/>
            <person name="Markowitz V."/>
            <person name="Cheng J.-F."/>
            <person name="Hugenholtz P."/>
            <person name="Woyke T."/>
            <person name="Wu D."/>
            <person name="Spring S."/>
            <person name="Lang E."/>
            <person name="Kopitz M."/>
            <person name="Brambilla E."/>
            <person name="Klenk H.-P."/>
            <person name="Eisen J.A."/>
        </authorList>
    </citation>
    <scope>NUCLEOTIDE SEQUENCE [LARGE SCALE GENOMIC DNA]</scope>
    <source>
        <strain evidence="4">ATCC 23117 / DSM 6794 / NBRC 15988 / NCIMB 1366 / Sio-4</strain>
    </source>
</reference>
<evidence type="ECO:0000259" key="2">
    <source>
        <dbReference type="Pfam" id="PF03787"/>
    </source>
</evidence>
<dbReference type="OrthoDB" id="190500at2"/>
<dbReference type="InterPro" id="IPR005537">
    <property type="entry name" value="RAMP_III_fam"/>
</dbReference>
<dbReference type="Proteomes" id="UP000006054">
    <property type="component" value="Chromosome"/>
</dbReference>
<dbReference type="EMBL" id="CP003345">
    <property type="protein sequence ID" value="AFM05737.1"/>
    <property type="molecule type" value="Genomic_DNA"/>
</dbReference>
<dbReference type="InterPro" id="IPR007522">
    <property type="entry name" value="CRISPR-assoc_prot_TM1795"/>
</dbReference>
<evidence type="ECO:0000256" key="1">
    <source>
        <dbReference type="ARBA" id="ARBA00023118"/>
    </source>
</evidence>
<proteinExistence type="predicted"/>
<evidence type="ECO:0000313" key="4">
    <source>
        <dbReference type="Proteomes" id="UP000006054"/>
    </source>
</evidence>
<feature type="domain" description="CRISPR type III-associated protein" evidence="2">
    <location>
        <begin position="7"/>
        <end position="153"/>
    </location>
</feature>
<dbReference type="Pfam" id="PF03787">
    <property type="entry name" value="RAMPs"/>
    <property type="match status" value="1"/>
</dbReference>
<dbReference type="NCBIfam" id="TIGR01894">
    <property type="entry name" value="cas_TM1795_cmr1"/>
    <property type="match status" value="1"/>
</dbReference>
<accession>I4AP52</accession>
<dbReference type="AlphaFoldDB" id="I4AP52"/>
<dbReference type="KEGG" id="fli:Fleli_3416"/>
<sequence length="378" mass="43362">MRTITFTCETITPMFLSGADGQTPELRPPSIKGALRFWWRAMNGHLSLEELKKQEGEIFGDTSKRSKVIVKCRIISNDRKQKINIINRDIFSGFHYLLYSAYMNKREYLPNLRFEITLSSYDSEYLLSASYAMWLLSNLGGLGTRSRRGAGNFLISEIEDKEEILSNFNFLNNSTDLIQFQSYFRENIEVIKSYFKVVSKTRKTKFNTFENYKIHIIDYSNVDIDFSNSTEVLNEIGMNFQAFRDGRVSSNILAFSDYNSVKDFILSGNTPATLEKANFGLPISYQYRSILDSNNRPRRANIEGAKKESSRSASSIIISLNRIGNNFYPIIINFHSILLPIGAELKISSKSQSRNKFFSKPINTIKEDFIATLPNILI</sequence>
<dbReference type="eggNOG" id="COG1367">
    <property type="taxonomic scope" value="Bacteria"/>
</dbReference>